<name>A0AAJ4WBP7_9GAMM</name>
<proteinExistence type="predicted"/>
<dbReference type="AlphaFoldDB" id="A0AAJ4WBP7"/>
<evidence type="ECO:0000313" key="2">
    <source>
        <dbReference type="Proteomes" id="UP000226420"/>
    </source>
</evidence>
<dbReference type="EMBL" id="FOLW01000007">
    <property type="protein sequence ID" value="SFD05227.1"/>
    <property type="molecule type" value="Genomic_DNA"/>
</dbReference>
<protein>
    <submittedName>
        <fullName evidence="1">Uncharacterized protein</fullName>
    </submittedName>
</protein>
<sequence>MDKDRLYIMRFDKSCYLQKRVDLITRSSHHSLISFMRELAGNAGCNRYLCGLMLFVLSCYGQATQLGEYFDSLPVFDKVYFLCETDKGKYISLYGGLNAEKKPISLFYTYGYKNKPEIIYPSSTLHNNFLAFEYQYYSRPFTSYLFISFNNKGYKYTLKDSLENDIKSVSLGVKSIDRDKEHSILCKKIIVDELYAIADRLPCNKKGDGPFVCLGDD</sequence>
<evidence type="ECO:0000313" key="1">
    <source>
        <dbReference type="EMBL" id="SFD05227.1"/>
    </source>
</evidence>
<accession>A0AAJ4WBP7</accession>
<comment type="caution">
    <text evidence="1">The sequence shown here is derived from an EMBL/GenBank/DDBJ whole genome shotgun (WGS) entry which is preliminary data.</text>
</comment>
<dbReference type="Proteomes" id="UP000226420">
    <property type="component" value="Unassembled WGS sequence"/>
</dbReference>
<organism evidence="1 2">
    <name type="scientific">Pragia fontium DSM 5563 = ATCC 49100</name>
    <dbReference type="NCBI Taxonomy" id="1122977"/>
    <lineage>
        <taxon>Bacteria</taxon>
        <taxon>Pseudomonadati</taxon>
        <taxon>Pseudomonadota</taxon>
        <taxon>Gammaproteobacteria</taxon>
        <taxon>Enterobacterales</taxon>
        <taxon>Budviciaceae</taxon>
        <taxon>Pragia</taxon>
    </lineage>
</organism>
<reference evidence="1 2" key="1">
    <citation type="submission" date="2016-10" db="EMBL/GenBank/DDBJ databases">
        <authorList>
            <person name="Varghese N."/>
            <person name="Submissions S."/>
        </authorList>
    </citation>
    <scope>NUCLEOTIDE SEQUENCE [LARGE SCALE GENOMIC DNA]</scope>
    <source>
        <strain evidence="1 2">DSM 5563</strain>
    </source>
</reference>
<gene>
    <name evidence="1" type="ORF">SAMN02745723_10787</name>
</gene>
<dbReference type="RefSeq" id="WP_074823316.1">
    <property type="nucleotide sequence ID" value="NZ_FOLW01000007.1"/>
</dbReference>